<feature type="signal peptide" evidence="1">
    <location>
        <begin position="1"/>
        <end position="17"/>
    </location>
</feature>
<comment type="caution">
    <text evidence="2">The sequence shown here is derived from an EMBL/GenBank/DDBJ whole genome shotgun (WGS) entry which is preliminary data.</text>
</comment>
<reference evidence="2" key="1">
    <citation type="submission" date="2021-06" db="EMBL/GenBank/DDBJ databases">
        <authorList>
            <person name="Hodson N. C."/>
            <person name="Mongue J. A."/>
            <person name="Jaron S. K."/>
        </authorList>
    </citation>
    <scope>NUCLEOTIDE SEQUENCE</scope>
</reference>
<feature type="chain" id="PRO_5035172525" description="C-type lectin domain-containing protein" evidence="1">
    <location>
        <begin position="18"/>
        <end position="174"/>
    </location>
</feature>
<protein>
    <recommendedName>
        <fullName evidence="4">C-type lectin domain-containing protein</fullName>
    </recommendedName>
</protein>
<dbReference type="EMBL" id="CAJVCH010096288">
    <property type="protein sequence ID" value="CAG7723184.1"/>
    <property type="molecule type" value="Genomic_DNA"/>
</dbReference>
<accession>A0A8J2NWX4</accession>
<keyword evidence="3" id="KW-1185">Reference proteome</keyword>
<dbReference type="CDD" id="cd00037">
    <property type="entry name" value="CLECT"/>
    <property type="match status" value="1"/>
</dbReference>
<evidence type="ECO:0000313" key="3">
    <source>
        <dbReference type="Proteomes" id="UP000708208"/>
    </source>
</evidence>
<name>A0A8J2NWX4_9HEXA</name>
<keyword evidence="1" id="KW-0732">Signal</keyword>
<evidence type="ECO:0008006" key="4">
    <source>
        <dbReference type="Google" id="ProtNLM"/>
    </source>
</evidence>
<proteinExistence type="predicted"/>
<dbReference type="AlphaFoldDB" id="A0A8J2NWX4"/>
<dbReference type="Proteomes" id="UP000708208">
    <property type="component" value="Unassembled WGS sequence"/>
</dbReference>
<evidence type="ECO:0000313" key="2">
    <source>
        <dbReference type="EMBL" id="CAG7723184.1"/>
    </source>
</evidence>
<evidence type="ECO:0000256" key="1">
    <source>
        <dbReference type="SAM" id="SignalP"/>
    </source>
</evidence>
<organism evidence="2 3">
    <name type="scientific">Allacma fusca</name>
    <dbReference type="NCBI Taxonomy" id="39272"/>
    <lineage>
        <taxon>Eukaryota</taxon>
        <taxon>Metazoa</taxon>
        <taxon>Ecdysozoa</taxon>
        <taxon>Arthropoda</taxon>
        <taxon>Hexapoda</taxon>
        <taxon>Collembola</taxon>
        <taxon>Symphypleona</taxon>
        <taxon>Sminthuridae</taxon>
        <taxon>Allacma</taxon>
    </lineage>
</organism>
<feature type="non-terminal residue" evidence="2">
    <location>
        <position position="1"/>
    </location>
</feature>
<gene>
    <name evidence="2" type="ORF">AFUS01_LOCUS12285</name>
</gene>
<sequence length="174" mass="19870">MIRQIFILSIVLVAVAASPGPRSIKLSEEQEWFLCVCSKGPLLMSTRLYTHREAKRSCSDLGPYRLVELTSQAVKNAVYDFMEERGVFAVWTGGRAGNVLNKEYVWSSDRTPIFSPEWKDPENLHPPSHIWYESAITVVQPPRTLDLQHKDQLFRALCEKLLRVEVLLMAEPLA</sequence>